<dbReference type="Pfam" id="PF02204">
    <property type="entry name" value="VPS9"/>
    <property type="match status" value="1"/>
</dbReference>
<feature type="compositionally biased region" description="Polar residues" evidence="1">
    <location>
        <begin position="241"/>
        <end position="263"/>
    </location>
</feature>
<feature type="domain" description="VPS9" evidence="2">
    <location>
        <begin position="414"/>
        <end position="556"/>
    </location>
</feature>
<gene>
    <name evidence="3" type="primary">AlNc14C141G7264</name>
    <name evidence="3" type="ORF">ALNC14_081800</name>
</gene>
<dbReference type="GO" id="GO:0005829">
    <property type="term" value="C:cytosol"/>
    <property type="evidence" value="ECO:0007669"/>
    <property type="project" value="TreeGrafter"/>
</dbReference>
<evidence type="ECO:0000259" key="2">
    <source>
        <dbReference type="PROSITE" id="PS51205"/>
    </source>
</evidence>
<dbReference type="PANTHER" id="PTHR23101">
    <property type="entry name" value="RAB GDP/GTP EXCHANGE FACTOR"/>
    <property type="match status" value="1"/>
</dbReference>
<sequence>MDQNENDVIHDEMFELRDAFKAREMELVFLREHCESLKRTVEQQAEIIARLYATDWRLAESIVTHCNTEAEKGLKTGTQRHGDDTMNVRSSAKRFSITEKEEKCHQYEKSLPGQSVHVRGTDASSVLYNQLKGMGFQHAQIKHVIDDCLVKQCQGKEPNGISLLNKALDYLVVPKSSKELARCNPEEKQVLLTKRDVLCTTHVSPKQHEVALSAAFLRRSNRKLSARPSVRDFGLLESDVDGSSSNTNSRANEHPTTSNQGNDGLQVVPVTRSRSSLFQNMDTIPNKTHEAQGGKIKALELGYVDFMNRLRQPDSRDLYFAVRLFVESILGPKGDGSPPSYNDRVIYTFRGTQKLRARCHHFFQGMEDRLGIHPAWRQASEKDLQGAREWIEKFVMDKVFHFAMFTQNECKLWEAEDRRLARRMKILQFITPEMLDIKQCMQNEIVWSMAQDELRRINGVTSPGDKIGCIERCCNVIFSVLSLSRGASESRPGADDFLPLFIYIVLRSQIPQLYSNCEYITAYRNPSDLMTKSGYCLVNLRSALEFIVALDGTMLSVPAQDFARLYQEAERAVDAL</sequence>
<dbReference type="SUPFAM" id="SSF109993">
    <property type="entry name" value="VPS9 domain"/>
    <property type="match status" value="1"/>
</dbReference>
<accession>F0WL76</accession>
<dbReference type="EMBL" id="FR824186">
    <property type="protein sequence ID" value="CCA22037.1"/>
    <property type="molecule type" value="Genomic_DNA"/>
</dbReference>
<dbReference type="InterPro" id="IPR003123">
    <property type="entry name" value="VPS9"/>
</dbReference>
<dbReference type="InterPro" id="IPR041545">
    <property type="entry name" value="DUF5601"/>
</dbReference>
<dbReference type="AlphaFoldDB" id="F0WL76"/>
<evidence type="ECO:0000313" key="3">
    <source>
        <dbReference type="EMBL" id="CCA22037.1"/>
    </source>
</evidence>
<dbReference type="InterPro" id="IPR045046">
    <property type="entry name" value="Vps9-like"/>
</dbReference>
<name>F0WL76_9STRA</name>
<dbReference type="GO" id="GO:0031267">
    <property type="term" value="F:small GTPase binding"/>
    <property type="evidence" value="ECO:0007669"/>
    <property type="project" value="TreeGrafter"/>
</dbReference>
<dbReference type="PROSITE" id="PS51205">
    <property type="entry name" value="VPS9"/>
    <property type="match status" value="1"/>
</dbReference>
<reference evidence="3" key="2">
    <citation type="submission" date="2011-02" db="EMBL/GenBank/DDBJ databases">
        <authorList>
            <person name="MacLean D."/>
        </authorList>
    </citation>
    <scope>NUCLEOTIDE SEQUENCE</scope>
</reference>
<dbReference type="Gene3D" id="1.10.246.120">
    <property type="match status" value="1"/>
</dbReference>
<dbReference type="GO" id="GO:0030139">
    <property type="term" value="C:endocytic vesicle"/>
    <property type="evidence" value="ECO:0007669"/>
    <property type="project" value="TreeGrafter"/>
</dbReference>
<dbReference type="Gene3D" id="1.20.1050.80">
    <property type="entry name" value="VPS9 domain"/>
    <property type="match status" value="1"/>
</dbReference>
<dbReference type="InterPro" id="IPR037191">
    <property type="entry name" value="VPS9_dom_sf"/>
</dbReference>
<reference evidence="3" key="1">
    <citation type="journal article" date="2011" name="PLoS Biol.">
        <title>Gene gain and loss during evolution of obligate parasitism in the white rust pathogen of Arabidopsis thaliana.</title>
        <authorList>
            <person name="Kemen E."/>
            <person name="Gardiner A."/>
            <person name="Schultz-Larsen T."/>
            <person name="Kemen A.C."/>
            <person name="Balmuth A.L."/>
            <person name="Robert-Seilaniantz A."/>
            <person name="Bailey K."/>
            <person name="Holub E."/>
            <person name="Studholme D.J."/>
            <person name="Maclean D."/>
            <person name="Jones J.D."/>
        </authorList>
    </citation>
    <scope>NUCLEOTIDE SEQUENCE</scope>
</reference>
<dbReference type="GO" id="GO:0016192">
    <property type="term" value="P:vesicle-mediated transport"/>
    <property type="evidence" value="ECO:0007669"/>
    <property type="project" value="InterPro"/>
</dbReference>
<dbReference type="SMART" id="SM00167">
    <property type="entry name" value="VPS9"/>
    <property type="match status" value="1"/>
</dbReference>
<proteinExistence type="predicted"/>
<dbReference type="PANTHER" id="PTHR23101:SF25">
    <property type="entry name" value="GTPASE-ACTIVATING PROTEIN AND VPS9 DOMAIN-CONTAINING PROTEIN 1"/>
    <property type="match status" value="1"/>
</dbReference>
<dbReference type="Pfam" id="PF18151">
    <property type="entry name" value="DUF5601"/>
    <property type="match status" value="1"/>
</dbReference>
<dbReference type="GO" id="GO:0005085">
    <property type="term" value="F:guanyl-nucleotide exchange factor activity"/>
    <property type="evidence" value="ECO:0007669"/>
    <property type="project" value="InterPro"/>
</dbReference>
<organism evidence="3">
    <name type="scientific">Albugo laibachii Nc14</name>
    <dbReference type="NCBI Taxonomy" id="890382"/>
    <lineage>
        <taxon>Eukaryota</taxon>
        <taxon>Sar</taxon>
        <taxon>Stramenopiles</taxon>
        <taxon>Oomycota</taxon>
        <taxon>Peronosporomycetes</taxon>
        <taxon>Albuginales</taxon>
        <taxon>Albuginaceae</taxon>
        <taxon>Albugo</taxon>
    </lineage>
</organism>
<feature type="region of interest" description="Disordered" evidence="1">
    <location>
        <begin position="236"/>
        <end position="266"/>
    </location>
</feature>
<dbReference type="HOGENOM" id="CLU_030153_0_0_1"/>
<protein>
    <submittedName>
        <fullName evidence="3">Uncharacterized protein AlNc14C141G7264</fullName>
    </submittedName>
</protein>
<evidence type="ECO:0000256" key="1">
    <source>
        <dbReference type="SAM" id="MobiDB-lite"/>
    </source>
</evidence>